<keyword evidence="3" id="KW-1185">Reference proteome</keyword>
<evidence type="ECO:0000313" key="2">
    <source>
        <dbReference type="EMBL" id="MDQ0268647.1"/>
    </source>
</evidence>
<reference evidence="2 3" key="1">
    <citation type="submission" date="2023-07" db="EMBL/GenBank/DDBJ databases">
        <title>Genomic Encyclopedia of Type Strains, Phase IV (KMG-IV): sequencing the most valuable type-strain genomes for metagenomic binning, comparative biology and taxonomic classification.</title>
        <authorList>
            <person name="Goeker M."/>
        </authorList>
    </citation>
    <scope>NUCLEOTIDE SEQUENCE [LARGE SCALE GENOMIC DNA]</scope>
    <source>
        <strain evidence="2 3">DSM 23494</strain>
    </source>
</reference>
<accession>A0ABU0ABL7</accession>
<feature type="compositionally biased region" description="Basic and acidic residues" evidence="1">
    <location>
        <begin position="1"/>
        <end position="18"/>
    </location>
</feature>
<comment type="caution">
    <text evidence="2">The sequence shown here is derived from an EMBL/GenBank/DDBJ whole genome shotgun (WGS) entry which is preliminary data.</text>
</comment>
<dbReference type="EMBL" id="JAUSUB010000002">
    <property type="protein sequence ID" value="MDQ0268647.1"/>
    <property type="molecule type" value="Genomic_DNA"/>
</dbReference>
<dbReference type="RefSeq" id="WP_307471596.1">
    <property type="nucleotide sequence ID" value="NZ_JAUSUB010000002.1"/>
</dbReference>
<evidence type="ECO:0000256" key="1">
    <source>
        <dbReference type="SAM" id="MobiDB-lite"/>
    </source>
</evidence>
<feature type="region of interest" description="Disordered" evidence="1">
    <location>
        <begin position="1"/>
        <end position="79"/>
    </location>
</feature>
<feature type="compositionally biased region" description="Polar residues" evidence="1">
    <location>
        <begin position="52"/>
        <end position="62"/>
    </location>
</feature>
<name>A0ABU0ABL7_9BACI</name>
<evidence type="ECO:0000313" key="3">
    <source>
        <dbReference type="Proteomes" id="UP001238088"/>
    </source>
</evidence>
<feature type="compositionally biased region" description="Basic and acidic residues" evidence="1">
    <location>
        <begin position="29"/>
        <end position="51"/>
    </location>
</feature>
<sequence length="79" mass="9362">MNKKINKESQMDHPEQYKTNKKSLFDSSQEEKNVDPLPMEDLKQENKEEANGKQQKNNSSTQEKYKVDFETSKKKKIIK</sequence>
<dbReference type="Proteomes" id="UP001238088">
    <property type="component" value="Unassembled WGS sequence"/>
</dbReference>
<protein>
    <submittedName>
        <fullName evidence="2">Uncharacterized protein</fullName>
    </submittedName>
</protein>
<proteinExistence type="predicted"/>
<feature type="compositionally biased region" description="Basic and acidic residues" evidence="1">
    <location>
        <begin position="63"/>
        <end position="72"/>
    </location>
</feature>
<gene>
    <name evidence="2" type="ORF">J2S17_000516</name>
</gene>
<organism evidence="2 3">
    <name type="scientific">Cytobacillus purgationiresistens</name>
    <dbReference type="NCBI Taxonomy" id="863449"/>
    <lineage>
        <taxon>Bacteria</taxon>
        <taxon>Bacillati</taxon>
        <taxon>Bacillota</taxon>
        <taxon>Bacilli</taxon>
        <taxon>Bacillales</taxon>
        <taxon>Bacillaceae</taxon>
        <taxon>Cytobacillus</taxon>
    </lineage>
</organism>